<organism evidence="1 2">
    <name type="scientific">Acetobacter fallax</name>
    <dbReference type="NCBI Taxonomy" id="1737473"/>
    <lineage>
        <taxon>Bacteria</taxon>
        <taxon>Pseudomonadati</taxon>
        <taxon>Pseudomonadota</taxon>
        <taxon>Alphaproteobacteria</taxon>
        <taxon>Acetobacterales</taxon>
        <taxon>Acetobacteraceae</taxon>
        <taxon>Acetobacter</taxon>
    </lineage>
</organism>
<dbReference type="CDD" id="cd19166">
    <property type="entry name" value="HemeO-bac"/>
    <property type="match status" value="1"/>
</dbReference>
<dbReference type="EMBL" id="WOSW01000002">
    <property type="protein sequence ID" value="NHO31422.1"/>
    <property type="molecule type" value="Genomic_DNA"/>
</dbReference>
<dbReference type="Proteomes" id="UP000615326">
    <property type="component" value="Unassembled WGS sequence"/>
</dbReference>
<dbReference type="SUPFAM" id="SSF48613">
    <property type="entry name" value="Heme oxygenase-like"/>
    <property type="match status" value="1"/>
</dbReference>
<name>A0ABX0K6P4_9PROT</name>
<dbReference type="InterPro" id="IPR016084">
    <property type="entry name" value="Haem_Oase-like_multi-hlx"/>
</dbReference>
<comment type="caution">
    <text evidence="1">The sequence shown here is derived from an EMBL/GenBank/DDBJ whole genome shotgun (WGS) entry which is preliminary data.</text>
</comment>
<keyword evidence="2" id="KW-1185">Reference proteome</keyword>
<proteinExistence type="predicted"/>
<protein>
    <submittedName>
        <fullName evidence="1">Heme oxygenase</fullName>
    </submittedName>
</protein>
<reference evidence="1 2" key="1">
    <citation type="journal article" date="2020" name="Int. J. Syst. Evol. Microbiol.">
        <title>Novel acetic acid bacteria from cider fermentations: Acetobacter conturbans sp. nov. and Acetobacter fallax sp. nov.</title>
        <authorList>
            <person name="Sombolestani A.S."/>
            <person name="Cleenwerck I."/>
            <person name="Cnockaert M."/>
            <person name="Borremans W."/>
            <person name="Wieme A.D."/>
            <person name="De Vuyst L."/>
            <person name="Vandamme P."/>
        </authorList>
    </citation>
    <scope>NUCLEOTIDE SEQUENCE [LARGE SCALE GENOMIC DNA]</scope>
    <source>
        <strain evidence="1 2">LMG 1637</strain>
    </source>
</reference>
<dbReference type="Gene3D" id="1.20.910.10">
    <property type="entry name" value="Heme oxygenase-like"/>
    <property type="match status" value="1"/>
</dbReference>
<gene>
    <name evidence="1" type="ORF">GOB84_02405</name>
</gene>
<dbReference type="RefSeq" id="WP_173576024.1">
    <property type="nucleotide sequence ID" value="NZ_WOSW01000002.1"/>
</dbReference>
<sequence>MPADTIRHRLRAATQPRHAILDTLVGPLQSASTYRTYLAGIAAFRLCAEQHLNTAAWPDILGSWQPRRLSTLLMQDLHDLSLTPPAPDIVLTPDTPARTMGLLYVLEGSALGARVLVRQAAALGFDNSCGARHLTTQAGAGYEWQSFLHCLEQIPDDTVVITANAAAQTFDAAILAMRTAIELRL</sequence>
<evidence type="ECO:0000313" key="1">
    <source>
        <dbReference type="EMBL" id="NHO31422.1"/>
    </source>
</evidence>
<accession>A0ABX0K6P4</accession>
<evidence type="ECO:0000313" key="2">
    <source>
        <dbReference type="Proteomes" id="UP000615326"/>
    </source>
</evidence>